<proteinExistence type="predicted"/>
<name>A0A084VX17_ANOSI</name>
<dbReference type="GO" id="GO:0032259">
    <property type="term" value="P:methylation"/>
    <property type="evidence" value="ECO:0007669"/>
    <property type="project" value="UniProtKB-KW"/>
</dbReference>
<evidence type="ECO:0000313" key="1">
    <source>
        <dbReference type="EMBL" id="KFB42511.1"/>
    </source>
</evidence>
<dbReference type="EMBL" id="ATLV01017831">
    <property type="status" value="NOT_ANNOTATED_CDS"/>
    <property type="molecule type" value="Genomic_DNA"/>
</dbReference>
<reference evidence="2" key="2">
    <citation type="submission" date="2020-05" db="UniProtKB">
        <authorList>
            <consortium name="EnsemblMetazoa"/>
        </authorList>
    </citation>
    <scope>IDENTIFICATION</scope>
</reference>
<sequence length="81" mass="9523">MWSGNSGGITFDHRQPMVMVGCMLWFCTDPYRPPPNHRQPEEFPQRYQQPEHEISAIMTPRPFPLNRMIATFRSQMLSASR</sequence>
<protein>
    <submittedName>
        <fullName evidence="1 2">N-6 DNA methylase</fullName>
    </submittedName>
</protein>
<dbReference type="EnsemblMetazoa" id="ASIC010218-RA">
    <property type="protein sequence ID" value="ASIC010218-PA"/>
    <property type="gene ID" value="ASIC010218"/>
</dbReference>
<keyword evidence="1" id="KW-0489">Methyltransferase</keyword>
<keyword evidence="3" id="KW-1185">Reference proteome</keyword>
<evidence type="ECO:0000313" key="2">
    <source>
        <dbReference type="EnsemblMetazoa" id="ASIC010218-PA"/>
    </source>
</evidence>
<dbReference type="AlphaFoldDB" id="A0A084VX17"/>
<dbReference type="VEuPathDB" id="VectorBase:ASIC010218"/>
<dbReference type="GO" id="GO:0008168">
    <property type="term" value="F:methyltransferase activity"/>
    <property type="evidence" value="ECO:0007669"/>
    <property type="project" value="UniProtKB-KW"/>
</dbReference>
<keyword evidence="1" id="KW-0808">Transferase</keyword>
<reference evidence="1 3" key="1">
    <citation type="journal article" date="2014" name="BMC Genomics">
        <title>Genome sequence of Anopheles sinensis provides insight into genetics basis of mosquito competence for malaria parasites.</title>
        <authorList>
            <person name="Zhou D."/>
            <person name="Zhang D."/>
            <person name="Ding G."/>
            <person name="Shi L."/>
            <person name="Hou Q."/>
            <person name="Ye Y."/>
            <person name="Xu Y."/>
            <person name="Zhou H."/>
            <person name="Xiong C."/>
            <person name="Li S."/>
            <person name="Yu J."/>
            <person name="Hong S."/>
            <person name="Yu X."/>
            <person name="Zou P."/>
            <person name="Chen C."/>
            <person name="Chang X."/>
            <person name="Wang W."/>
            <person name="Lv Y."/>
            <person name="Sun Y."/>
            <person name="Ma L."/>
            <person name="Shen B."/>
            <person name="Zhu C."/>
        </authorList>
    </citation>
    <scope>NUCLEOTIDE SEQUENCE [LARGE SCALE GENOMIC DNA]</scope>
</reference>
<evidence type="ECO:0000313" key="3">
    <source>
        <dbReference type="Proteomes" id="UP000030765"/>
    </source>
</evidence>
<gene>
    <name evidence="1" type="ORF">ZHAS_00010218</name>
</gene>
<organism evidence="1">
    <name type="scientific">Anopheles sinensis</name>
    <name type="common">Mosquito</name>
    <dbReference type="NCBI Taxonomy" id="74873"/>
    <lineage>
        <taxon>Eukaryota</taxon>
        <taxon>Metazoa</taxon>
        <taxon>Ecdysozoa</taxon>
        <taxon>Arthropoda</taxon>
        <taxon>Hexapoda</taxon>
        <taxon>Insecta</taxon>
        <taxon>Pterygota</taxon>
        <taxon>Neoptera</taxon>
        <taxon>Endopterygota</taxon>
        <taxon>Diptera</taxon>
        <taxon>Nematocera</taxon>
        <taxon>Culicoidea</taxon>
        <taxon>Culicidae</taxon>
        <taxon>Anophelinae</taxon>
        <taxon>Anopheles</taxon>
    </lineage>
</organism>
<accession>A0A084VX17</accession>
<dbReference type="EMBL" id="KE525195">
    <property type="protein sequence ID" value="KFB42511.1"/>
    <property type="molecule type" value="Genomic_DNA"/>
</dbReference>
<dbReference type="Proteomes" id="UP000030765">
    <property type="component" value="Unassembled WGS sequence"/>
</dbReference>